<organism evidence="2 3">
    <name type="scientific">Meloidogyne enterolobii</name>
    <name type="common">Root-knot nematode worm</name>
    <name type="synonym">Meloidogyne mayaguensis</name>
    <dbReference type="NCBI Taxonomy" id="390850"/>
    <lineage>
        <taxon>Eukaryota</taxon>
        <taxon>Metazoa</taxon>
        <taxon>Ecdysozoa</taxon>
        <taxon>Nematoda</taxon>
        <taxon>Chromadorea</taxon>
        <taxon>Rhabditida</taxon>
        <taxon>Tylenchina</taxon>
        <taxon>Tylenchomorpha</taxon>
        <taxon>Tylenchoidea</taxon>
        <taxon>Meloidogynidae</taxon>
        <taxon>Meloidogyninae</taxon>
        <taxon>Meloidogyne</taxon>
    </lineage>
</organism>
<sequence>MPQFFIKIWIFMFRVTRLGLAKTCGQGRLFVSSLSNDKNAGFGLKVFGKKSSTQFIGPNFSSRYLSSYRCFSSSTEDEERMKFSRLSFQKIMDELKQMDSIEITIRKKEKIDHQKEDECEKASSSTKSS</sequence>
<dbReference type="EMBL" id="CAJEWN010000385">
    <property type="protein sequence ID" value="CAD2180959.1"/>
    <property type="molecule type" value="Genomic_DNA"/>
</dbReference>
<feature type="signal peptide" evidence="1">
    <location>
        <begin position="1"/>
        <end position="21"/>
    </location>
</feature>
<dbReference type="Proteomes" id="UP000580250">
    <property type="component" value="Unassembled WGS sequence"/>
</dbReference>
<accession>A0A6V7W1N3</accession>
<keyword evidence="1" id="KW-0732">Signal</keyword>
<comment type="caution">
    <text evidence="2">The sequence shown here is derived from an EMBL/GenBank/DDBJ whole genome shotgun (WGS) entry which is preliminary data.</text>
</comment>
<reference evidence="2 3" key="1">
    <citation type="submission" date="2020-08" db="EMBL/GenBank/DDBJ databases">
        <authorList>
            <person name="Koutsovoulos G."/>
            <person name="Danchin GJ E."/>
        </authorList>
    </citation>
    <scope>NUCLEOTIDE SEQUENCE [LARGE SCALE GENOMIC DNA]</scope>
</reference>
<protein>
    <submittedName>
        <fullName evidence="2">Uncharacterized protein</fullName>
    </submittedName>
</protein>
<evidence type="ECO:0000313" key="3">
    <source>
        <dbReference type="Proteomes" id="UP000580250"/>
    </source>
</evidence>
<evidence type="ECO:0000313" key="2">
    <source>
        <dbReference type="EMBL" id="CAD2180959.1"/>
    </source>
</evidence>
<dbReference type="AlphaFoldDB" id="A0A6V7W1N3"/>
<name>A0A6V7W1N3_MELEN</name>
<proteinExistence type="predicted"/>
<feature type="chain" id="PRO_5028409425" evidence="1">
    <location>
        <begin position="22"/>
        <end position="129"/>
    </location>
</feature>
<gene>
    <name evidence="2" type="ORF">MENT_LOCUS33072</name>
</gene>
<evidence type="ECO:0000256" key="1">
    <source>
        <dbReference type="SAM" id="SignalP"/>
    </source>
</evidence>